<evidence type="ECO:0000256" key="5">
    <source>
        <dbReference type="ARBA" id="ARBA00023104"/>
    </source>
</evidence>
<keyword evidence="4" id="KW-0946">Virion</keyword>
<keyword evidence="9" id="KW-1185">Reference proteome</keyword>
<name>A0ABY3SS73_9VIRU</name>
<evidence type="ECO:0000256" key="3">
    <source>
        <dbReference type="ARBA" id="ARBA00022804"/>
    </source>
</evidence>
<keyword evidence="5" id="KW-1175">Viral attachment to host cell pilus</keyword>
<reference evidence="8" key="1">
    <citation type="submission" date="2021-05" db="EMBL/GenBank/DDBJ databases">
        <authorList>
            <person name="Chen Y.-M."/>
            <person name="Zhang Y.-Z."/>
        </authorList>
    </citation>
    <scope>NUCLEOTIDE SEQUENCE</scope>
    <source>
        <strain evidence="8">48-k141_266813</strain>
    </source>
</reference>
<evidence type="ECO:0000256" key="7">
    <source>
        <dbReference type="ARBA" id="ARBA00035110"/>
    </source>
</evidence>
<sequence length="433" mass="48903">MSADCSERGSPTCSPFWRLVPLRVARYTNKYGANARNITSQKQYRRILPTQYSTGWITSADSSNIAIAVRLRSKTGGRRQGFRLPTDFGAHALTVEAEPYDYTFRTGSSSKWGVRGSEYNGAVHGVHRCPGVSYTSSIVIVDVPWNLMNEVATRHRTKLQEVESNLLETAAELRKSADMLARRVKQLLDMYRAVRRRDYRALAYHFGYNKGWRKTASKDAANAWLEYSYGWMPLVHDIYGIAGHITDLLKGRPVITRCEAQSSSPVDPWGYGEGNLSFGYGGSFFEPPSGDARVVYRIVTYQKMSIPLNLTLHAFGLDNPFLLAWELLPYSFVLDWLIPVGSVLEALMATSGWTFMSGFEDRIRYGKVQWSRGWSAQGDPREPEGKLPKMTVKHFSFQRRVLGTWPLPGLYIKNPFSTSHVTSAAALLRQRRG</sequence>
<accession>A0ABY3SS73</accession>
<organism evidence="8 9">
    <name type="scientific">Leviviridae sp</name>
    <dbReference type="NCBI Taxonomy" id="2027243"/>
    <lineage>
        <taxon>Viruses</taxon>
        <taxon>Riboviria</taxon>
        <taxon>Orthornavirae</taxon>
        <taxon>Lenarviricota</taxon>
        <taxon>Leviviricetes</taxon>
        <taxon>Norzivirales</taxon>
        <taxon>Fiersviridae</taxon>
    </lineage>
</organism>
<comment type="similarity">
    <text evidence="7">Belongs to the Leviviricetes maturation protein family.</text>
</comment>
<keyword evidence="6" id="KW-1160">Virus entry into host cell</keyword>
<evidence type="ECO:0000313" key="8">
    <source>
        <dbReference type="EMBL" id="UJQ85344.1"/>
    </source>
</evidence>
<evidence type="ECO:0000256" key="1">
    <source>
        <dbReference type="ARBA" id="ARBA00004328"/>
    </source>
</evidence>
<keyword evidence="3" id="KW-1161">Viral attachment to host cell</keyword>
<keyword evidence="2" id="KW-0945">Host-virus interaction</keyword>
<dbReference type="InterPro" id="IPR005563">
    <property type="entry name" value="A_protein"/>
</dbReference>
<comment type="subcellular location">
    <subcellularLocation>
        <location evidence="1">Virion</location>
    </subcellularLocation>
</comment>
<evidence type="ECO:0000313" key="9">
    <source>
        <dbReference type="Proteomes" id="UP001059931"/>
    </source>
</evidence>
<evidence type="ECO:0000256" key="2">
    <source>
        <dbReference type="ARBA" id="ARBA00022581"/>
    </source>
</evidence>
<protein>
    <submittedName>
        <fullName evidence="8">Maturation protein</fullName>
    </submittedName>
</protein>
<evidence type="ECO:0000256" key="4">
    <source>
        <dbReference type="ARBA" id="ARBA00022844"/>
    </source>
</evidence>
<dbReference type="Proteomes" id="UP001059931">
    <property type="component" value="Segment"/>
</dbReference>
<evidence type="ECO:0000256" key="6">
    <source>
        <dbReference type="ARBA" id="ARBA00023296"/>
    </source>
</evidence>
<proteinExistence type="inferred from homology"/>
<dbReference type="EMBL" id="MZ679633">
    <property type="protein sequence ID" value="UJQ85344.1"/>
    <property type="molecule type" value="Genomic_RNA"/>
</dbReference>
<dbReference type="Pfam" id="PF03863">
    <property type="entry name" value="Phage_mat-A"/>
    <property type="match status" value="2"/>
</dbReference>
<reference evidence="8" key="2">
    <citation type="journal article" date="2022" name="Nat. Microbiol.">
        <title>RNA viromes from terrestrial sites across China expand environmental viral diversity.</title>
        <authorList>
            <person name="Chiapello M."/>
            <person name="Rodriguez-Romero J."/>
            <person name="Ayllon M.A."/>
            <person name="Turina M."/>
        </authorList>
    </citation>
    <scope>NUCLEOTIDE SEQUENCE</scope>
    <source>
        <strain evidence="8">48-k141_266813</strain>
    </source>
</reference>